<reference evidence="1 2" key="1">
    <citation type="journal article" date="2016" name="Front. Microbiol.">
        <title>Genomic Resource of Rice Seed Associated Bacteria.</title>
        <authorList>
            <person name="Midha S."/>
            <person name="Bansal K."/>
            <person name="Sharma S."/>
            <person name="Kumar N."/>
            <person name="Patil P.P."/>
            <person name="Chaudhry V."/>
            <person name="Patil P.B."/>
        </authorList>
    </citation>
    <scope>NUCLEOTIDE SEQUENCE [LARGE SCALE GENOMIC DNA]</scope>
    <source>
        <strain evidence="1 2">NS334</strain>
    </source>
</reference>
<proteinExistence type="predicted"/>
<name>A0A147I832_9SPHN</name>
<evidence type="ECO:0000313" key="2">
    <source>
        <dbReference type="Proteomes" id="UP000074310"/>
    </source>
</evidence>
<keyword evidence="2" id="KW-1185">Reference proteome</keyword>
<accession>A0A147I832</accession>
<organism evidence="1 2">
    <name type="scientific">Sphingomonas endophytica</name>
    <dbReference type="NCBI Taxonomy" id="869719"/>
    <lineage>
        <taxon>Bacteria</taxon>
        <taxon>Pseudomonadati</taxon>
        <taxon>Pseudomonadota</taxon>
        <taxon>Alphaproteobacteria</taxon>
        <taxon>Sphingomonadales</taxon>
        <taxon>Sphingomonadaceae</taxon>
        <taxon>Sphingomonas</taxon>
    </lineage>
</organism>
<evidence type="ECO:0000313" key="1">
    <source>
        <dbReference type="EMBL" id="KTT75290.1"/>
    </source>
</evidence>
<dbReference type="OrthoDB" id="7584748at2"/>
<comment type="caution">
    <text evidence="1">The sequence shown here is derived from an EMBL/GenBank/DDBJ whole genome shotgun (WGS) entry which is preliminary data.</text>
</comment>
<dbReference type="Proteomes" id="UP000074310">
    <property type="component" value="Unassembled WGS sequence"/>
</dbReference>
<sequence>MTSRALSAWFALGCSLLAVLVAVDRPHWFGLSPHPAAATERAAPRAAAPGRRSAPWLIRRANAATR</sequence>
<dbReference type="EMBL" id="LDTB01000008">
    <property type="protein sequence ID" value="KTT75290.1"/>
    <property type="molecule type" value="Genomic_DNA"/>
</dbReference>
<gene>
    <name evidence="1" type="ORF">NS334_03280</name>
</gene>
<dbReference type="PATRIC" id="fig|869719.3.peg.3370"/>
<protein>
    <submittedName>
        <fullName evidence="1">Uncharacterized protein</fullName>
    </submittedName>
</protein>
<dbReference type="AlphaFoldDB" id="A0A147I832"/>
<dbReference type="RefSeq" id="WP_058754535.1">
    <property type="nucleotide sequence ID" value="NZ_LDTB01000008.1"/>
</dbReference>